<dbReference type="GO" id="GO:0008270">
    <property type="term" value="F:zinc ion binding"/>
    <property type="evidence" value="ECO:0007669"/>
    <property type="project" value="InterPro"/>
</dbReference>
<proteinExistence type="inferred from homology"/>
<dbReference type="FunFam" id="1.25.40.10:FF:001050">
    <property type="entry name" value="Pentatricopeptide repeat-containing protein At2g33760"/>
    <property type="match status" value="1"/>
</dbReference>
<comment type="similarity">
    <text evidence="1">Belongs to the PPR family. PCMP-H subfamily.</text>
</comment>
<keyword evidence="2" id="KW-0677">Repeat</keyword>
<dbReference type="SUPFAM" id="SSF48452">
    <property type="entry name" value="TPR-like"/>
    <property type="match status" value="1"/>
</dbReference>
<dbReference type="PANTHER" id="PTHR47926">
    <property type="entry name" value="PENTATRICOPEPTIDE REPEAT-CONTAINING PROTEIN"/>
    <property type="match status" value="1"/>
</dbReference>
<evidence type="ECO:0000256" key="3">
    <source>
        <dbReference type="PROSITE-ProRule" id="PRU00708"/>
    </source>
</evidence>
<accession>A0AAV6WTT5</accession>
<evidence type="ECO:0000256" key="1">
    <source>
        <dbReference type="ARBA" id="ARBA00006643"/>
    </source>
</evidence>
<dbReference type="GO" id="GO:0009451">
    <property type="term" value="P:RNA modification"/>
    <property type="evidence" value="ECO:0007669"/>
    <property type="project" value="InterPro"/>
</dbReference>
<dbReference type="AlphaFoldDB" id="A0AAV6WTT5"/>
<feature type="repeat" description="PPR" evidence="3">
    <location>
        <begin position="196"/>
        <end position="230"/>
    </location>
</feature>
<reference evidence="5" key="1">
    <citation type="submission" date="2019-10" db="EMBL/GenBank/DDBJ databases">
        <authorList>
            <person name="Zhang R."/>
            <person name="Pan Y."/>
            <person name="Wang J."/>
            <person name="Ma R."/>
            <person name="Yu S."/>
        </authorList>
    </citation>
    <scope>NUCLEOTIDE SEQUENCE</scope>
    <source>
        <strain evidence="5">LA-IB0</strain>
        <tissue evidence="5">Leaf</tissue>
    </source>
</reference>
<dbReference type="GO" id="GO:0031425">
    <property type="term" value="P:chloroplast RNA processing"/>
    <property type="evidence" value="ECO:0007669"/>
    <property type="project" value="UniProtKB-ARBA"/>
</dbReference>
<comment type="caution">
    <text evidence="5">The sequence shown here is derived from an EMBL/GenBank/DDBJ whole genome shotgun (WGS) entry which is preliminary data.</text>
</comment>
<dbReference type="Pfam" id="PF14432">
    <property type="entry name" value="DYW_deaminase"/>
    <property type="match status" value="1"/>
</dbReference>
<dbReference type="PANTHER" id="PTHR47926:SF452">
    <property type="entry name" value="PENTATRICOPEPTIDE REPEAT-CONTAINING PROTEIN"/>
    <property type="match status" value="1"/>
</dbReference>
<dbReference type="Pfam" id="PF12854">
    <property type="entry name" value="PPR_1"/>
    <property type="match status" value="1"/>
</dbReference>
<feature type="domain" description="DYW" evidence="4">
    <location>
        <begin position="411"/>
        <end position="503"/>
    </location>
</feature>
<evidence type="ECO:0000313" key="5">
    <source>
        <dbReference type="EMBL" id="KAG8374099.1"/>
    </source>
</evidence>
<dbReference type="InterPro" id="IPR046848">
    <property type="entry name" value="E_motif"/>
</dbReference>
<dbReference type="InterPro" id="IPR011990">
    <property type="entry name" value="TPR-like_helical_dom_sf"/>
</dbReference>
<gene>
    <name evidence="5" type="ORF">BUALT_Bualt11G0095700</name>
</gene>
<dbReference type="Gene3D" id="1.25.40.10">
    <property type="entry name" value="Tetratricopeptide repeat domain"/>
    <property type="match status" value="2"/>
</dbReference>
<dbReference type="PROSITE" id="PS51375">
    <property type="entry name" value="PPR"/>
    <property type="match status" value="3"/>
</dbReference>
<evidence type="ECO:0000259" key="4">
    <source>
        <dbReference type="Pfam" id="PF14432"/>
    </source>
</evidence>
<sequence length="503" mass="57477">MIGGYTKAGDYMSCYSTFREYMRSGIRPDNFTLPLVMKVCRDTKDLVMGRLMHTVVYKLGFSSYCFVAAVLVDMYAKCKAIDYAKQMFDEMPERDLISWTVMIGASTECGNPQYSLDLFDRMREEGVMPDKITMVNVANASAKLGAMHKAKIVDDYIRSMRFSLDVILGTAVIDMHAKCGNIEFARETFDKMREKNVISWSTMIAAHGYHGEGEKALDLFRMMLGEGKWPNSITFVSLLYSCSHSGLVEEGLRLFSLMQEEYGVRPDVKHFTCVVDLFGRAGKLDQALKMVEDMNIEKDVGLWGALLGACRIHERVEMAEKAAESLLELQPENAGHYVLLSNIYAKAGKWKEVAKVRDMMTRRRLKKIPGWTCIEVDNKIHKFSVGDYTHYMSKEIYEELKCLREKLEVAGYIPDTNFVLHDIEEELKLELIYTHSEKLAIAFGLIGMPEGTPIRMTKNLRVCGDCHTFIRFVSLAENRVIVVRDANRFHHFKDGACSCRDYW</sequence>
<dbReference type="EMBL" id="WHWC01000011">
    <property type="protein sequence ID" value="KAG8374099.1"/>
    <property type="molecule type" value="Genomic_DNA"/>
</dbReference>
<dbReference type="Pfam" id="PF20431">
    <property type="entry name" value="E_motif"/>
    <property type="match status" value="1"/>
</dbReference>
<dbReference type="NCBIfam" id="TIGR00756">
    <property type="entry name" value="PPR"/>
    <property type="match status" value="5"/>
</dbReference>
<dbReference type="Proteomes" id="UP000826271">
    <property type="component" value="Unassembled WGS sequence"/>
</dbReference>
<keyword evidence="6" id="KW-1185">Reference proteome</keyword>
<feature type="repeat" description="PPR" evidence="3">
    <location>
        <begin position="231"/>
        <end position="266"/>
    </location>
</feature>
<dbReference type="GO" id="GO:0003723">
    <property type="term" value="F:RNA binding"/>
    <property type="evidence" value="ECO:0007669"/>
    <property type="project" value="InterPro"/>
</dbReference>
<feature type="repeat" description="PPR" evidence="3">
    <location>
        <begin position="95"/>
        <end position="129"/>
    </location>
</feature>
<dbReference type="FunFam" id="1.25.40.10:FF:000231">
    <property type="entry name" value="Pentatricopeptide repeat-containing protein chloroplastic"/>
    <property type="match status" value="1"/>
</dbReference>
<dbReference type="InterPro" id="IPR002885">
    <property type="entry name" value="PPR_rpt"/>
</dbReference>
<dbReference type="InterPro" id="IPR046960">
    <property type="entry name" value="PPR_At4g14850-like_plant"/>
</dbReference>
<protein>
    <recommendedName>
        <fullName evidence="4">DYW domain-containing protein</fullName>
    </recommendedName>
</protein>
<dbReference type="InterPro" id="IPR032867">
    <property type="entry name" value="DYW_dom"/>
</dbReference>
<dbReference type="FunFam" id="1.25.40.10:FF:000344">
    <property type="entry name" value="Pentatricopeptide repeat-containing protein"/>
    <property type="match status" value="1"/>
</dbReference>
<evidence type="ECO:0000313" key="6">
    <source>
        <dbReference type="Proteomes" id="UP000826271"/>
    </source>
</evidence>
<organism evidence="5 6">
    <name type="scientific">Buddleja alternifolia</name>
    <dbReference type="NCBI Taxonomy" id="168488"/>
    <lineage>
        <taxon>Eukaryota</taxon>
        <taxon>Viridiplantae</taxon>
        <taxon>Streptophyta</taxon>
        <taxon>Embryophyta</taxon>
        <taxon>Tracheophyta</taxon>
        <taxon>Spermatophyta</taxon>
        <taxon>Magnoliopsida</taxon>
        <taxon>eudicotyledons</taxon>
        <taxon>Gunneridae</taxon>
        <taxon>Pentapetalae</taxon>
        <taxon>asterids</taxon>
        <taxon>lamiids</taxon>
        <taxon>Lamiales</taxon>
        <taxon>Scrophulariaceae</taxon>
        <taxon>Buddlejeae</taxon>
        <taxon>Buddleja</taxon>
    </lineage>
</organism>
<evidence type="ECO:0000256" key="2">
    <source>
        <dbReference type="ARBA" id="ARBA00022737"/>
    </source>
</evidence>
<name>A0AAV6WTT5_9LAMI</name>
<dbReference type="Pfam" id="PF01535">
    <property type="entry name" value="PPR"/>
    <property type="match status" value="3"/>
</dbReference>
<dbReference type="Pfam" id="PF13041">
    <property type="entry name" value="PPR_2"/>
    <property type="match status" value="1"/>
</dbReference>